<evidence type="ECO:0000256" key="14">
    <source>
        <dbReference type="ARBA" id="ARBA00023098"/>
    </source>
</evidence>
<feature type="transmembrane region" description="Helical" evidence="19">
    <location>
        <begin position="26"/>
        <end position="53"/>
    </location>
</feature>
<evidence type="ECO:0000256" key="6">
    <source>
        <dbReference type="ARBA" id="ARBA00012487"/>
    </source>
</evidence>
<feature type="transmembrane region" description="Helical" evidence="19">
    <location>
        <begin position="188"/>
        <end position="209"/>
    </location>
</feature>
<keyword evidence="12 18" id="KW-0548">Nucleotidyltransferase</keyword>
<keyword evidence="8" id="KW-1003">Cell membrane</keyword>
<evidence type="ECO:0000256" key="7">
    <source>
        <dbReference type="ARBA" id="ARBA00019373"/>
    </source>
</evidence>
<comment type="catalytic activity">
    <reaction evidence="1 18">
        <text>a 1,2-diacyl-sn-glycero-3-phosphate + CTP + H(+) = a CDP-1,2-diacyl-sn-glycerol + diphosphate</text>
        <dbReference type="Rhea" id="RHEA:16229"/>
        <dbReference type="ChEBI" id="CHEBI:15378"/>
        <dbReference type="ChEBI" id="CHEBI:33019"/>
        <dbReference type="ChEBI" id="CHEBI:37563"/>
        <dbReference type="ChEBI" id="CHEBI:58332"/>
        <dbReference type="ChEBI" id="CHEBI:58608"/>
        <dbReference type="EC" id="2.7.7.41"/>
    </reaction>
</comment>
<dbReference type="PROSITE" id="PS01315">
    <property type="entry name" value="CDS"/>
    <property type="match status" value="1"/>
</dbReference>
<keyword evidence="15 19" id="KW-0472">Membrane</keyword>
<evidence type="ECO:0000256" key="18">
    <source>
        <dbReference type="RuleBase" id="RU003938"/>
    </source>
</evidence>
<dbReference type="InterPro" id="IPR000374">
    <property type="entry name" value="PC_trans"/>
</dbReference>
<dbReference type="GO" id="GO:0016024">
    <property type="term" value="P:CDP-diacylglycerol biosynthetic process"/>
    <property type="evidence" value="ECO:0007669"/>
    <property type="project" value="TreeGrafter"/>
</dbReference>
<reference evidence="20 21" key="1">
    <citation type="journal article" date="2022" name="ISME Commun">
        <title>Vulcanimicrobium alpinus gen. nov. sp. nov., the first cultivated representative of the candidate phylum 'Eremiobacterota', is a metabolically versatile aerobic anoxygenic phototroph.</title>
        <authorList>
            <person name="Yabe S."/>
            <person name="Muto K."/>
            <person name="Abe K."/>
            <person name="Yokota A."/>
            <person name="Staudigel H."/>
            <person name="Tebo B.M."/>
        </authorList>
    </citation>
    <scope>NUCLEOTIDE SEQUENCE [LARGE SCALE GENOMIC DNA]</scope>
    <source>
        <strain evidence="20 21">WC8-2</strain>
    </source>
</reference>
<evidence type="ECO:0000256" key="4">
    <source>
        <dbReference type="ARBA" id="ARBA00005189"/>
    </source>
</evidence>
<keyword evidence="10 18" id="KW-0808">Transferase</keyword>
<comment type="subcellular location">
    <subcellularLocation>
        <location evidence="2">Cell membrane</location>
        <topology evidence="2">Multi-pass membrane protein</topology>
    </subcellularLocation>
</comment>
<evidence type="ECO:0000256" key="12">
    <source>
        <dbReference type="ARBA" id="ARBA00022695"/>
    </source>
</evidence>
<evidence type="ECO:0000313" key="21">
    <source>
        <dbReference type="Proteomes" id="UP001317532"/>
    </source>
</evidence>
<accession>A0AAN1XVN6</accession>
<feature type="transmembrane region" description="Helical" evidence="19">
    <location>
        <begin position="99"/>
        <end position="121"/>
    </location>
</feature>
<keyword evidence="21" id="KW-1185">Reference proteome</keyword>
<dbReference type="RefSeq" id="WP_317997246.1">
    <property type="nucleotide sequence ID" value="NZ_AP025523.1"/>
</dbReference>
<keyword evidence="9" id="KW-0444">Lipid biosynthesis</keyword>
<evidence type="ECO:0000256" key="5">
    <source>
        <dbReference type="ARBA" id="ARBA00010185"/>
    </source>
</evidence>
<keyword evidence="11 18" id="KW-0812">Transmembrane</keyword>
<dbReference type="PANTHER" id="PTHR46382:SF1">
    <property type="entry name" value="PHOSPHATIDATE CYTIDYLYLTRANSFERASE"/>
    <property type="match status" value="1"/>
</dbReference>
<dbReference type="AlphaFoldDB" id="A0AAN1XVN6"/>
<dbReference type="EMBL" id="AP025523">
    <property type="protein sequence ID" value="BDE06275.1"/>
    <property type="molecule type" value="Genomic_DNA"/>
</dbReference>
<evidence type="ECO:0000256" key="17">
    <source>
        <dbReference type="ARBA" id="ARBA00023264"/>
    </source>
</evidence>
<keyword evidence="13 19" id="KW-1133">Transmembrane helix</keyword>
<evidence type="ECO:0000256" key="13">
    <source>
        <dbReference type="ARBA" id="ARBA00022989"/>
    </source>
</evidence>
<feature type="transmembrane region" description="Helical" evidence="19">
    <location>
        <begin position="266"/>
        <end position="284"/>
    </location>
</feature>
<evidence type="ECO:0000256" key="1">
    <source>
        <dbReference type="ARBA" id="ARBA00001698"/>
    </source>
</evidence>
<dbReference type="PANTHER" id="PTHR46382">
    <property type="entry name" value="PHOSPHATIDATE CYTIDYLYLTRANSFERASE"/>
    <property type="match status" value="1"/>
</dbReference>
<protein>
    <recommendedName>
        <fullName evidence="7 18">Phosphatidate cytidylyltransferase</fullName>
        <ecNumber evidence="6 18">2.7.7.41</ecNumber>
    </recommendedName>
</protein>
<evidence type="ECO:0000256" key="2">
    <source>
        <dbReference type="ARBA" id="ARBA00004651"/>
    </source>
</evidence>
<evidence type="ECO:0000256" key="9">
    <source>
        <dbReference type="ARBA" id="ARBA00022516"/>
    </source>
</evidence>
<feature type="transmembrane region" description="Helical" evidence="19">
    <location>
        <begin position="153"/>
        <end position="176"/>
    </location>
</feature>
<dbReference type="GO" id="GO:0005886">
    <property type="term" value="C:plasma membrane"/>
    <property type="evidence" value="ECO:0007669"/>
    <property type="project" value="UniProtKB-SubCell"/>
</dbReference>
<evidence type="ECO:0000256" key="3">
    <source>
        <dbReference type="ARBA" id="ARBA00005119"/>
    </source>
</evidence>
<dbReference type="Proteomes" id="UP001317532">
    <property type="component" value="Chromosome"/>
</dbReference>
<evidence type="ECO:0000256" key="15">
    <source>
        <dbReference type="ARBA" id="ARBA00023136"/>
    </source>
</evidence>
<dbReference type="Pfam" id="PF01148">
    <property type="entry name" value="CTP_transf_1"/>
    <property type="match status" value="1"/>
</dbReference>
<dbReference type="GO" id="GO:0004605">
    <property type="term" value="F:phosphatidate cytidylyltransferase activity"/>
    <property type="evidence" value="ECO:0007669"/>
    <property type="project" value="UniProtKB-EC"/>
</dbReference>
<feature type="transmembrane region" description="Helical" evidence="19">
    <location>
        <begin position="74"/>
        <end position="93"/>
    </location>
</feature>
<proteinExistence type="inferred from homology"/>
<gene>
    <name evidence="20" type="ORF">WPS_15510</name>
</gene>
<keyword evidence="14" id="KW-0443">Lipid metabolism</keyword>
<feature type="transmembrane region" description="Helical" evidence="19">
    <location>
        <begin position="128"/>
        <end position="147"/>
    </location>
</feature>
<comment type="pathway">
    <text evidence="4">Lipid metabolism.</text>
</comment>
<comment type="pathway">
    <text evidence="3 18">Phospholipid metabolism; CDP-diacylglycerol biosynthesis; CDP-diacylglycerol from sn-glycerol 3-phosphate: step 3/3.</text>
</comment>
<sequence length="290" mass="30054">MTTTTSAAATASSAPTPEPAVGLRRVVIGLLLAVVGLGCVAYAPLFSLLVLLIASGCLYEFAGLSARKGPQLEVPVAMAAVWAYVALTHFGLIHRYEGILLAGTVIVALATATFTADAGYFARSGYTLLGVLYIGKLLSYFIAIRALHDGALWTVWAIVLVAFTDIFAMLVGTVIGRHQLTRLSPKKTVEGAVGGFAAALVAGAAIVLIPGGHLAWWQGAIVGAITSIAAQAGDLVESALKRDAKVKDAGSLISGHGGVLDRFDSYIFGGIAFYFALYVIGAISQNRLTS</sequence>
<organism evidence="20 21">
    <name type="scientific">Vulcanimicrobium alpinum</name>
    <dbReference type="NCBI Taxonomy" id="3016050"/>
    <lineage>
        <taxon>Bacteria</taxon>
        <taxon>Bacillati</taxon>
        <taxon>Vulcanimicrobiota</taxon>
        <taxon>Vulcanimicrobiia</taxon>
        <taxon>Vulcanimicrobiales</taxon>
        <taxon>Vulcanimicrobiaceae</taxon>
        <taxon>Vulcanimicrobium</taxon>
    </lineage>
</organism>
<evidence type="ECO:0000313" key="20">
    <source>
        <dbReference type="EMBL" id="BDE06275.1"/>
    </source>
</evidence>
<evidence type="ECO:0000256" key="19">
    <source>
        <dbReference type="SAM" id="Phobius"/>
    </source>
</evidence>
<name>A0AAN1XVN6_UNVUL</name>
<evidence type="ECO:0000256" key="16">
    <source>
        <dbReference type="ARBA" id="ARBA00023209"/>
    </source>
</evidence>
<evidence type="ECO:0000256" key="11">
    <source>
        <dbReference type="ARBA" id="ARBA00022692"/>
    </source>
</evidence>
<dbReference type="EC" id="2.7.7.41" evidence="6 18"/>
<comment type="similarity">
    <text evidence="5 18">Belongs to the CDS family.</text>
</comment>
<keyword evidence="17" id="KW-1208">Phospholipid metabolism</keyword>
<dbReference type="KEGG" id="vab:WPS_15510"/>
<evidence type="ECO:0000256" key="8">
    <source>
        <dbReference type="ARBA" id="ARBA00022475"/>
    </source>
</evidence>
<keyword evidence="16" id="KW-0594">Phospholipid biosynthesis</keyword>
<evidence type="ECO:0000256" key="10">
    <source>
        <dbReference type="ARBA" id="ARBA00022679"/>
    </source>
</evidence>